<keyword evidence="2" id="KW-1185">Reference proteome</keyword>
<accession>A0A7N2LK88</accession>
<dbReference type="EnsemblPlants" id="QL04p077968:mrna">
    <property type="protein sequence ID" value="QL04p077968:mrna:CDS:1"/>
    <property type="gene ID" value="QL04p077968"/>
</dbReference>
<dbReference type="Gramene" id="QL04p077783:mrna">
    <property type="protein sequence ID" value="QL04p077783:mrna:CDS:1"/>
    <property type="gene ID" value="QL04p077783"/>
</dbReference>
<sequence length="70" mass="7211">MGEGEGSDFPPKKAQLDGPVACLSTTEAPAAKKLARQLDFTTFDSSASAIVVLPEHPQTQTVTVIVAVAA</sequence>
<reference evidence="1 2" key="1">
    <citation type="journal article" date="2016" name="G3 (Bethesda)">
        <title>First Draft Assembly and Annotation of the Genome of a California Endemic Oak Quercus lobata Nee (Fagaceae).</title>
        <authorList>
            <person name="Sork V.L."/>
            <person name="Fitz-Gibbon S.T."/>
            <person name="Puiu D."/>
            <person name="Crepeau M."/>
            <person name="Gugger P.F."/>
            <person name="Sherman R."/>
            <person name="Stevens K."/>
            <person name="Langley C.H."/>
            <person name="Pellegrini M."/>
            <person name="Salzberg S.L."/>
        </authorList>
    </citation>
    <scope>NUCLEOTIDE SEQUENCE [LARGE SCALE GENOMIC DNA]</scope>
    <source>
        <strain evidence="1 2">cv. SW786</strain>
    </source>
</reference>
<dbReference type="InParanoid" id="A0A7N2LK88"/>
<protein>
    <submittedName>
        <fullName evidence="1">Uncharacterized protein</fullName>
    </submittedName>
</protein>
<reference evidence="1" key="2">
    <citation type="submission" date="2021-01" db="UniProtKB">
        <authorList>
            <consortium name="EnsemblPlants"/>
        </authorList>
    </citation>
    <scope>IDENTIFICATION</scope>
</reference>
<organism evidence="1 2">
    <name type="scientific">Quercus lobata</name>
    <name type="common">Valley oak</name>
    <dbReference type="NCBI Taxonomy" id="97700"/>
    <lineage>
        <taxon>Eukaryota</taxon>
        <taxon>Viridiplantae</taxon>
        <taxon>Streptophyta</taxon>
        <taxon>Embryophyta</taxon>
        <taxon>Tracheophyta</taxon>
        <taxon>Spermatophyta</taxon>
        <taxon>Magnoliopsida</taxon>
        <taxon>eudicotyledons</taxon>
        <taxon>Gunneridae</taxon>
        <taxon>Pentapetalae</taxon>
        <taxon>rosids</taxon>
        <taxon>fabids</taxon>
        <taxon>Fagales</taxon>
        <taxon>Fagaceae</taxon>
        <taxon>Quercus</taxon>
    </lineage>
</organism>
<evidence type="ECO:0000313" key="2">
    <source>
        <dbReference type="Proteomes" id="UP000594261"/>
    </source>
</evidence>
<dbReference type="EMBL" id="LRBV02000004">
    <property type="status" value="NOT_ANNOTATED_CDS"/>
    <property type="molecule type" value="Genomic_DNA"/>
</dbReference>
<dbReference type="EnsemblPlants" id="QL04p077783:mrna">
    <property type="protein sequence ID" value="QL04p077783:mrna:CDS:1"/>
    <property type="gene ID" value="QL04p077783"/>
</dbReference>
<name>A0A7N2LK88_QUELO</name>
<dbReference type="Gramene" id="QL04p077968:mrna">
    <property type="protein sequence ID" value="QL04p077968:mrna:CDS:1"/>
    <property type="gene ID" value="QL04p077968"/>
</dbReference>
<proteinExistence type="predicted"/>
<dbReference type="AlphaFoldDB" id="A0A7N2LK88"/>
<dbReference type="Proteomes" id="UP000594261">
    <property type="component" value="Chromosome 4"/>
</dbReference>
<evidence type="ECO:0000313" key="1">
    <source>
        <dbReference type="EnsemblPlants" id="QL04p077968:mrna:CDS:1"/>
    </source>
</evidence>